<feature type="transmembrane region" description="Helical" evidence="8">
    <location>
        <begin position="742"/>
        <end position="759"/>
    </location>
</feature>
<dbReference type="InterPro" id="IPR016186">
    <property type="entry name" value="C-type_lectin-like/link_sf"/>
</dbReference>
<feature type="disulfide bond" evidence="6">
    <location>
        <begin position="456"/>
        <end position="468"/>
    </location>
</feature>
<reference evidence="11" key="1">
    <citation type="journal article" date="2021" name="Sci. Adv.">
        <title>The American lobster genome reveals insights on longevity, neural, and immune adaptations.</title>
        <authorList>
            <person name="Polinski J.M."/>
            <person name="Zimin A.V."/>
            <person name="Clark K.F."/>
            <person name="Kohn A.B."/>
            <person name="Sadowski N."/>
            <person name="Timp W."/>
            <person name="Ptitsyn A."/>
            <person name="Khanna P."/>
            <person name="Romanova D.Y."/>
            <person name="Williams P."/>
            <person name="Greenwood S.J."/>
            <person name="Moroz L.L."/>
            <person name="Walt D.R."/>
            <person name="Bodnar A.G."/>
        </authorList>
    </citation>
    <scope>NUCLEOTIDE SEQUENCE</scope>
    <source>
        <strain evidence="11">GMGI-L3</strain>
    </source>
</reference>
<dbReference type="SMART" id="SM00192">
    <property type="entry name" value="LDLa"/>
    <property type="match status" value="1"/>
</dbReference>
<dbReference type="InterPro" id="IPR001759">
    <property type="entry name" value="PTX_dom"/>
</dbReference>
<dbReference type="GO" id="GO:0016020">
    <property type="term" value="C:membrane"/>
    <property type="evidence" value="ECO:0007669"/>
    <property type="project" value="UniProtKB-SubCell"/>
</dbReference>
<proteinExistence type="predicted"/>
<dbReference type="PROSITE" id="PS50041">
    <property type="entry name" value="C_TYPE_LECTIN_2"/>
    <property type="match status" value="1"/>
</dbReference>
<feature type="disulfide bond" evidence="6">
    <location>
        <begin position="463"/>
        <end position="481"/>
    </location>
</feature>
<evidence type="ECO:0000256" key="7">
    <source>
        <dbReference type="PROSITE-ProRule" id="PRU01172"/>
    </source>
</evidence>
<dbReference type="AlphaFoldDB" id="A0A8J5JTI2"/>
<dbReference type="Pfam" id="PF02932">
    <property type="entry name" value="Neur_chan_memb"/>
    <property type="match status" value="1"/>
</dbReference>
<dbReference type="PRINTS" id="PR00895">
    <property type="entry name" value="PENTAXIN"/>
</dbReference>
<evidence type="ECO:0000313" key="11">
    <source>
        <dbReference type="EMBL" id="KAG7163887.1"/>
    </source>
</evidence>
<evidence type="ECO:0000256" key="8">
    <source>
        <dbReference type="SAM" id="Phobius"/>
    </source>
</evidence>
<organism evidence="11 12">
    <name type="scientific">Homarus americanus</name>
    <name type="common">American lobster</name>
    <dbReference type="NCBI Taxonomy" id="6706"/>
    <lineage>
        <taxon>Eukaryota</taxon>
        <taxon>Metazoa</taxon>
        <taxon>Ecdysozoa</taxon>
        <taxon>Arthropoda</taxon>
        <taxon>Crustacea</taxon>
        <taxon>Multicrustacea</taxon>
        <taxon>Malacostraca</taxon>
        <taxon>Eumalacostraca</taxon>
        <taxon>Eucarida</taxon>
        <taxon>Decapoda</taxon>
        <taxon>Pleocyemata</taxon>
        <taxon>Astacidea</taxon>
        <taxon>Nephropoidea</taxon>
        <taxon>Nephropidae</taxon>
        <taxon>Homarus</taxon>
    </lineage>
</organism>
<dbReference type="InterPro" id="IPR006029">
    <property type="entry name" value="Neurotrans-gated_channel_TM"/>
</dbReference>
<accession>A0A8J5JTI2</accession>
<dbReference type="PROSITE" id="PS50068">
    <property type="entry name" value="LDLRA_2"/>
    <property type="match status" value="1"/>
</dbReference>
<evidence type="ECO:0000259" key="9">
    <source>
        <dbReference type="PROSITE" id="PS50041"/>
    </source>
</evidence>
<evidence type="ECO:0000256" key="4">
    <source>
        <dbReference type="ARBA" id="ARBA00023136"/>
    </source>
</evidence>
<dbReference type="InterPro" id="IPR036719">
    <property type="entry name" value="Neuro-gated_channel_TM_sf"/>
</dbReference>
<dbReference type="SUPFAM" id="SSF90112">
    <property type="entry name" value="Neurotransmitter-gated ion-channel transmembrane pore"/>
    <property type="match status" value="1"/>
</dbReference>
<dbReference type="Gene3D" id="2.60.120.200">
    <property type="match status" value="1"/>
</dbReference>
<dbReference type="Gene3D" id="1.20.58.390">
    <property type="entry name" value="Neurotransmitter-gated ion-channel transmembrane domain"/>
    <property type="match status" value="1"/>
</dbReference>
<keyword evidence="4 8" id="KW-0472">Membrane</keyword>
<dbReference type="SUPFAM" id="SSF56436">
    <property type="entry name" value="C-type lectin-like"/>
    <property type="match status" value="1"/>
</dbReference>
<dbReference type="InterPro" id="IPR023415">
    <property type="entry name" value="LDLR_class-A_CS"/>
</dbReference>
<dbReference type="InterPro" id="IPR016187">
    <property type="entry name" value="CTDL_fold"/>
</dbReference>
<dbReference type="InterPro" id="IPR001304">
    <property type="entry name" value="C-type_lectin-like"/>
</dbReference>
<evidence type="ECO:0000256" key="3">
    <source>
        <dbReference type="ARBA" id="ARBA00022989"/>
    </source>
</evidence>
<dbReference type="PANTHER" id="PTHR18945">
    <property type="entry name" value="NEUROTRANSMITTER GATED ION CHANNEL"/>
    <property type="match status" value="1"/>
</dbReference>
<dbReference type="Pfam" id="PF00057">
    <property type="entry name" value="Ldl_recept_a"/>
    <property type="match status" value="1"/>
</dbReference>
<dbReference type="SUPFAM" id="SSF49899">
    <property type="entry name" value="Concanavalin A-like lectins/glucanases"/>
    <property type="match status" value="1"/>
</dbReference>
<dbReference type="Pfam" id="PF00059">
    <property type="entry name" value="Lectin_C"/>
    <property type="match status" value="1"/>
</dbReference>
<dbReference type="Pfam" id="PF02931">
    <property type="entry name" value="Neur_chan_LBD"/>
    <property type="match status" value="1"/>
</dbReference>
<dbReference type="SMART" id="SM00159">
    <property type="entry name" value="PTX"/>
    <property type="match status" value="1"/>
</dbReference>
<keyword evidence="5 6" id="KW-1015">Disulfide bond</keyword>
<dbReference type="InterPro" id="IPR006202">
    <property type="entry name" value="Neur_chan_lig-bd"/>
</dbReference>
<comment type="caution">
    <text evidence="11">The sequence shown here is derived from an EMBL/GenBank/DDBJ whole genome shotgun (WGS) entry which is preliminary data.</text>
</comment>
<dbReference type="InterPro" id="IPR013320">
    <property type="entry name" value="ConA-like_dom_sf"/>
</dbReference>
<gene>
    <name evidence="11" type="primary">GluCa-L1</name>
    <name evidence="11" type="ORF">Hamer_G020801</name>
</gene>
<dbReference type="EMBL" id="JAHLQT010026066">
    <property type="protein sequence ID" value="KAG7163887.1"/>
    <property type="molecule type" value="Genomic_DNA"/>
</dbReference>
<dbReference type="CDD" id="cd00112">
    <property type="entry name" value="LDLa"/>
    <property type="match status" value="1"/>
</dbReference>
<dbReference type="Proteomes" id="UP000747542">
    <property type="component" value="Unassembled WGS sequence"/>
</dbReference>
<dbReference type="SUPFAM" id="SSF63712">
    <property type="entry name" value="Nicotinic receptor ligand binding domain-like"/>
    <property type="match status" value="1"/>
</dbReference>
<dbReference type="Gene3D" id="2.70.170.10">
    <property type="entry name" value="Neurotransmitter-gated ion-channel ligand-binding domain"/>
    <property type="match status" value="1"/>
</dbReference>
<keyword evidence="12" id="KW-1185">Reference proteome</keyword>
<dbReference type="InterPro" id="IPR006201">
    <property type="entry name" value="Neur_channel"/>
</dbReference>
<feature type="domain" description="Pentraxin (PTX)" evidence="10">
    <location>
        <begin position="24"/>
        <end position="231"/>
    </location>
</feature>
<dbReference type="InterPro" id="IPR002172">
    <property type="entry name" value="LDrepeatLR_classA_rpt"/>
</dbReference>
<name>A0A8J5JTI2_HOMAM</name>
<comment type="caution">
    <text evidence="7">Lacks conserved residue(s) required for the propagation of feature annotation.</text>
</comment>
<dbReference type="PROSITE" id="PS01209">
    <property type="entry name" value="LDLRA_1"/>
    <property type="match status" value="1"/>
</dbReference>
<dbReference type="Pfam" id="PF00354">
    <property type="entry name" value="Pentaxin"/>
    <property type="match status" value="1"/>
</dbReference>
<evidence type="ECO:0000313" key="12">
    <source>
        <dbReference type="Proteomes" id="UP000747542"/>
    </source>
</evidence>
<keyword evidence="2 8" id="KW-0812">Transmembrane</keyword>
<feature type="transmembrane region" description="Helical" evidence="8">
    <location>
        <begin position="713"/>
        <end position="735"/>
    </location>
</feature>
<evidence type="ECO:0000259" key="10">
    <source>
        <dbReference type="PROSITE" id="PS51828"/>
    </source>
</evidence>
<evidence type="ECO:0000256" key="2">
    <source>
        <dbReference type="ARBA" id="ARBA00022692"/>
    </source>
</evidence>
<evidence type="ECO:0000256" key="6">
    <source>
        <dbReference type="PROSITE-ProRule" id="PRU00124"/>
    </source>
</evidence>
<dbReference type="InterPro" id="IPR018000">
    <property type="entry name" value="Neurotransmitter_ion_chnl_CS"/>
</dbReference>
<dbReference type="InterPro" id="IPR036734">
    <property type="entry name" value="Neur_chan_lig-bd_sf"/>
</dbReference>
<feature type="domain" description="C-type lectin" evidence="9">
    <location>
        <begin position="244"/>
        <end position="345"/>
    </location>
</feature>
<feature type="disulfide bond" evidence="6">
    <location>
        <begin position="475"/>
        <end position="490"/>
    </location>
</feature>
<dbReference type="Gene3D" id="3.10.100.10">
    <property type="entry name" value="Mannose-Binding Protein A, subunit A"/>
    <property type="match status" value="1"/>
</dbReference>
<dbReference type="GO" id="GO:0005230">
    <property type="term" value="F:extracellular ligand-gated monoatomic ion channel activity"/>
    <property type="evidence" value="ECO:0007669"/>
    <property type="project" value="InterPro"/>
</dbReference>
<dbReference type="PROSITE" id="PS51828">
    <property type="entry name" value="PTX_2"/>
    <property type="match status" value="1"/>
</dbReference>
<dbReference type="SUPFAM" id="SSF57424">
    <property type="entry name" value="LDL receptor-like module"/>
    <property type="match status" value="1"/>
</dbReference>
<dbReference type="GO" id="GO:0004888">
    <property type="term" value="F:transmembrane signaling receptor activity"/>
    <property type="evidence" value="ECO:0007669"/>
    <property type="project" value="InterPro"/>
</dbReference>
<comment type="subcellular location">
    <subcellularLocation>
        <location evidence="1">Membrane</location>
        <topology evidence="1">Multi-pass membrane protein</topology>
    </subcellularLocation>
</comment>
<evidence type="ECO:0000256" key="1">
    <source>
        <dbReference type="ARBA" id="ARBA00004141"/>
    </source>
</evidence>
<evidence type="ECO:0000256" key="5">
    <source>
        <dbReference type="ARBA" id="ARBA00023157"/>
    </source>
</evidence>
<dbReference type="InterPro" id="IPR038050">
    <property type="entry name" value="Neuro_actylchol_rec"/>
</dbReference>
<keyword evidence="3 8" id="KW-1133">Transmembrane helix</keyword>
<feature type="transmembrane region" description="Helical" evidence="8">
    <location>
        <begin position="779"/>
        <end position="797"/>
    </location>
</feature>
<dbReference type="PROSITE" id="PS00236">
    <property type="entry name" value="NEUROTR_ION_CHANNEL"/>
    <property type="match status" value="1"/>
</dbReference>
<dbReference type="InterPro" id="IPR036055">
    <property type="entry name" value="LDL_receptor-like_sf"/>
</dbReference>
<dbReference type="Gene3D" id="4.10.400.10">
    <property type="entry name" value="Low-density Lipoprotein Receptor"/>
    <property type="match status" value="1"/>
</dbReference>
<sequence>MFTDKTKRKVEACKWPGEEVQVFSLQPDIWKSPTDDVYIRFNMSNQQVAASVTEFTICSRVYQTALQPLQVFLSYATADTFDNALMMYIRDKHHFFRYNNKPQTPIESLDLPTVIREWRYYCHVFSDDTYTVYVDGVLLASGAIQVDDRVLFLNGTLVIGQEQDGLSRGYNRHQIIQGYVTQVNMWSYGLSAADIESTADCRSNILGDIMSSDRDQFELLNVDTVSTDLQDLCSNDDNVVAFPERRCFLEAVKMCHLIGSELYAPLTLLKNSELHNVMVTEGFCPGAQNMWVGVTDEEEEGVWRRLSDDKIVTEINFSQGQPDNLRSENCMMMVNNKGQWADYNCLYTNPACAACEVGRRMPLYLRGLCKEMKTETMFEVLGYTNNKPFFHGYHGIIIKYDDDNKWVMLDTDTNTTLASLTVATNKYPLGRHRWTLLASVCDEPVGAVLQVSLSICKDGEYMCDDGECISLAARCDAKDDCGDETDEDNCSILQIPAGYRSFKPPKNTDDPTQPLHPILKLKFLRFLMIEDVQETIHLEFILDISWTDSRLKYQNLRSEMLANQMSVQEVSDIWRPHLQFPNIKDGALKLLKEDLFVLRVKEPLPADFNKVKMDEMYGGDAARVVQRQHYSGIFVCAFDVFYYPFDVQQCSVQMQLASVSKELVAFTTERSVAEYTQDLSLSRYYVSDFFTKVPSNHIRETLIEVGYTLTRRFTLIVLSIYLPSLMLLAIGYSTLYVKVQMLEVRLVVSLTTLLVLYTFFNQTSSSLPQTAYVKMIDVWFFFCTILLFVIIIVHVFVERMGQGDSIIRVVPASKGSSSRRLARVRRCHVSAETLLMALRTFVGPFVSRSHSTPIPGRSPGLTPIPPAGLQVSQTASPGTQVWHTHPPAGLQVSQGTPIPPAGLQVSQSTPIPPAGLQVSQAKYMGATPSLHVTPSTMTWARIVPPGNTVCLKQQHTCRMALY</sequence>
<dbReference type="CDD" id="cd00037">
    <property type="entry name" value="CLECT"/>
    <property type="match status" value="1"/>
</dbReference>
<protein>
    <submittedName>
        <fullName evidence="11">Glutamate-gated chloride channel-like 1</fullName>
    </submittedName>
</protein>